<reference evidence="5 6" key="1">
    <citation type="submission" date="2017-07" db="EMBL/GenBank/DDBJ databases">
        <title>Niveispirillum cyanobacteriorum sp. nov., isolated from cyanobacterial aggregates in a eutrophic lake.</title>
        <authorList>
            <person name="Cai H."/>
        </authorList>
    </citation>
    <scope>NUCLEOTIDE SEQUENCE [LARGE SCALE GENOMIC DNA]</scope>
    <source>
        <strain evidence="6">TH1-14</strain>
    </source>
</reference>
<sequence>MALPTALVPAKARPTWTAQPLAVLARQHAEQSPDTVAFLNQDQHACTYASLLTDAEALAVGLWDLGLRPGDVISFQLPNWMEAVLVDIAASLLGLVCNPIVPIYRGAEVGLILADCKSRLIFIPDTYRGFSYTDMLTGLRPSLPDLRHVVHVRAAGAPLSLAALIQSGRGRRIDWPTVAADALKLVMYTSGTTGRPKAVMHNHHSIARVSHIYMGYWGLVPGDLMLMPSPVTHITGYSNGIELPFTDGTRTLFMERWNADEAVALIDRYGVNITIGATPFLQELLEAAERAASRLPSLKIFACGGAAVPPDLIRRANALFACGRAFRVYGSTEAPLITQGCMGADELEMAATTDGKVIDYDIRIVDEAGTALDCGQDGEILVRGPSLFMGYADAEQTREALDSDGYFRTGDIGHLTPAGAIVITGRKKDLIIRGGENLSAKDIEDVLHRHPGVQEAAAVSMPHPRLGETVCVYVVPQPGATPDLDSVTRHVAAAGLAKQKFPERVELVSDLPRTASGKVRKDILRQRIAAQIAEEQGGVNGKA</sequence>
<dbReference type="InterPro" id="IPR042099">
    <property type="entry name" value="ANL_N_sf"/>
</dbReference>
<keyword evidence="6" id="KW-1185">Reference proteome</keyword>
<dbReference type="RefSeq" id="WP_094456708.1">
    <property type="nucleotide sequence ID" value="NZ_NOXU01000029.1"/>
</dbReference>
<dbReference type="PANTHER" id="PTHR43201:SF5">
    <property type="entry name" value="MEDIUM-CHAIN ACYL-COA LIGASE ACSF2, MITOCHONDRIAL"/>
    <property type="match status" value="1"/>
</dbReference>
<comment type="similarity">
    <text evidence="1">Belongs to the ATP-dependent AMP-binding enzyme family.</text>
</comment>
<organism evidence="5 6">
    <name type="scientific">Niveispirillum lacus</name>
    <dbReference type="NCBI Taxonomy" id="1981099"/>
    <lineage>
        <taxon>Bacteria</taxon>
        <taxon>Pseudomonadati</taxon>
        <taxon>Pseudomonadota</taxon>
        <taxon>Alphaproteobacteria</taxon>
        <taxon>Rhodospirillales</taxon>
        <taxon>Azospirillaceae</taxon>
        <taxon>Niveispirillum</taxon>
    </lineage>
</organism>
<dbReference type="Proteomes" id="UP000216998">
    <property type="component" value="Unassembled WGS sequence"/>
</dbReference>
<dbReference type="InterPro" id="IPR045851">
    <property type="entry name" value="AMP-bd_C_sf"/>
</dbReference>
<dbReference type="PROSITE" id="PS00455">
    <property type="entry name" value="AMP_BINDING"/>
    <property type="match status" value="1"/>
</dbReference>
<dbReference type="Gene3D" id="3.30.300.30">
    <property type="match status" value="1"/>
</dbReference>
<evidence type="ECO:0000256" key="2">
    <source>
        <dbReference type="ARBA" id="ARBA00022598"/>
    </source>
</evidence>
<dbReference type="PANTHER" id="PTHR43201">
    <property type="entry name" value="ACYL-COA SYNTHETASE"/>
    <property type="match status" value="1"/>
</dbReference>
<dbReference type="Pfam" id="PF00501">
    <property type="entry name" value="AMP-binding"/>
    <property type="match status" value="1"/>
</dbReference>
<keyword evidence="2 5" id="KW-0436">Ligase</keyword>
<gene>
    <name evidence="5" type="ORF">CHU95_12770</name>
</gene>
<dbReference type="InterPro" id="IPR025110">
    <property type="entry name" value="AMP-bd_C"/>
</dbReference>
<dbReference type="OrthoDB" id="9803968at2"/>
<evidence type="ECO:0000313" key="6">
    <source>
        <dbReference type="Proteomes" id="UP000216998"/>
    </source>
</evidence>
<evidence type="ECO:0000259" key="4">
    <source>
        <dbReference type="Pfam" id="PF13193"/>
    </source>
</evidence>
<dbReference type="InterPro" id="IPR020845">
    <property type="entry name" value="AMP-binding_CS"/>
</dbReference>
<dbReference type="Pfam" id="PF13193">
    <property type="entry name" value="AMP-binding_C"/>
    <property type="match status" value="1"/>
</dbReference>
<evidence type="ECO:0000313" key="5">
    <source>
        <dbReference type="EMBL" id="OYQ34301.1"/>
    </source>
</evidence>
<dbReference type="AlphaFoldDB" id="A0A255YYQ0"/>
<dbReference type="Gene3D" id="3.40.50.12780">
    <property type="entry name" value="N-terminal domain of ligase-like"/>
    <property type="match status" value="1"/>
</dbReference>
<comment type="caution">
    <text evidence="5">The sequence shown here is derived from an EMBL/GenBank/DDBJ whole genome shotgun (WGS) entry which is preliminary data.</text>
</comment>
<dbReference type="GO" id="GO:0031956">
    <property type="term" value="F:medium-chain fatty acid-CoA ligase activity"/>
    <property type="evidence" value="ECO:0007669"/>
    <property type="project" value="TreeGrafter"/>
</dbReference>
<feature type="domain" description="AMP-dependent synthetase/ligase" evidence="3">
    <location>
        <begin position="26"/>
        <end position="391"/>
    </location>
</feature>
<feature type="domain" description="AMP-binding enzyme C-terminal" evidence="4">
    <location>
        <begin position="443"/>
        <end position="518"/>
    </location>
</feature>
<dbReference type="GO" id="GO:0006631">
    <property type="term" value="P:fatty acid metabolic process"/>
    <property type="evidence" value="ECO:0007669"/>
    <property type="project" value="TreeGrafter"/>
</dbReference>
<protein>
    <submittedName>
        <fullName evidence="5">Cyclohexanecarboxylate-CoA ligase</fullName>
    </submittedName>
</protein>
<proteinExistence type="inferred from homology"/>
<dbReference type="SUPFAM" id="SSF56801">
    <property type="entry name" value="Acetyl-CoA synthetase-like"/>
    <property type="match status" value="1"/>
</dbReference>
<accession>A0A255YYQ0</accession>
<evidence type="ECO:0000259" key="3">
    <source>
        <dbReference type="Pfam" id="PF00501"/>
    </source>
</evidence>
<name>A0A255YYQ0_9PROT</name>
<dbReference type="EMBL" id="NOXU01000029">
    <property type="protein sequence ID" value="OYQ34301.1"/>
    <property type="molecule type" value="Genomic_DNA"/>
</dbReference>
<dbReference type="InterPro" id="IPR000873">
    <property type="entry name" value="AMP-dep_synth/lig_dom"/>
</dbReference>
<evidence type="ECO:0000256" key="1">
    <source>
        <dbReference type="ARBA" id="ARBA00006432"/>
    </source>
</evidence>